<keyword evidence="2" id="KW-0479">Metal-binding</keyword>
<comment type="cofactor">
    <cofactor evidence="1">
        <name>Mg(2+)</name>
        <dbReference type="ChEBI" id="CHEBI:18420"/>
    </cofactor>
</comment>
<organism evidence="5 8">
    <name type="scientific">Aerococcus mictus</name>
    <dbReference type="NCBI Taxonomy" id="2976810"/>
    <lineage>
        <taxon>Bacteria</taxon>
        <taxon>Bacillati</taxon>
        <taxon>Bacillota</taxon>
        <taxon>Bacilli</taxon>
        <taxon>Lactobacillales</taxon>
        <taxon>Aerococcaceae</taxon>
        <taxon>Aerococcus</taxon>
    </lineage>
</organism>
<dbReference type="Pfam" id="PF00702">
    <property type="entry name" value="Hydrolase"/>
    <property type="match status" value="1"/>
</dbReference>
<dbReference type="AlphaFoldDB" id="A0A1E9PL65"/>
<dbReference type="PANTHER" id="PTHR46470:SF2">
    <property type="entry name" value="GLYCERALDEHYDE 3-PHOSPHATE PHOSPHATASE"/>
    <property type="match status" value="1"/>
</dbReference>
<evidence type="ECO:0000313" key="5">
    <source>
        <dbReference type="EMBL" id="MCY3088184.1"/>
    </source>
</evidence>
<dbReference type="EC" id="3.1.3.-" evidence="6"/>
<evidence type="ECO:0000313" key="7">
    <source>
        <dbReference type="Proteomes" id="UP000250354"/>
    </source>
</evidence>
<reference evidence="6" key="3">
    <citation type="submission" date="2024-02" db="EMBL/GenBank/DDBJ databases">
        <authorList>
            <person name="Choi B."/>
        </authorList>
    </citation>
    <scope>NUCLEOTIDE SEQUENCE</scope>
    <source>
        <strain evidence="6">UMB1016</strain>
    </source>
</reference>
<protein>
    <submittedName>
        <fullName evidence="5">HAD family hydrolase</fullName>
        <ecNumber evidence="6">3.1.3.-</ecNumber>
    </submittedName>
</protein>
<evidence type="ECO:0000256" key="4">
    <source>
        <dbReference type="ARBA" id="ARBA00022842"/>
    </source>
</evidence>
<reference evidence="6 7" key="1">
    <citation type="journal article" date="2020" name="J. Bacteriol.">
        <title>Aerococcus urinae Isolated from Women with Lower Urinary Tract Symptoms: In Vitro Aggregation and Genome Analysis.</title>
        <authorList>
            <person name="Hilt E.E."/>
            <person name="Putonti C."/>
            <person name="Thomas-White K."/>
            <person name="Lewis A.L."/>
            <person name="Visick K.L."/>
            <person name="Gilbert N.M."/>
            <person name="Wolfe A.J."/>
        </authorList>
    </citation>
    <scope>NUCLEOTIDE SEQUENCE [LARGE SCALE GENOMIC DNA]</scope>
    <source>
        <strain evidence="6 7">UMB1016</strain>
    </source>
</reference>
<accession>A0A9Q4H729</accession>
<evidence type="ECO:0000313" key="6">
    <source>
        <dbReference type="EMBL" id="WWC54530.1"/>
    </source>
</evidence>
<dbReference type="GeneID" id="86859120"/>
<dbReference type="SUPFAM" id="SSF56784">
    <property type="entry name" value="HAD-like"/>
    <property type="match status" value="1"/>
</dbReference>
<dbReference type="InterPro" id="IPR023214">
    <property type="entry name" value="HAD_sf"/>
</dbReference>
<keyword evidence="3 5" id="KW-0378">Hydrolase</keyword>
<dbReference type="InterPro" id="IPR006439">
    <property type="entry name" value="HAD-SF_hydro_IA"/>
</dbReference>
<dbReference type="RefSeq" id="WP_013668581.1">
    <property type="nucleotide sequence ID" value="NZ_CAJHLJ010000011.1"/>
</dbReference>
<dbReference type="GO" id="GO:0044281">
    <property type="term" value="P:small molecule metabolic process"/>
    <property type="evidence" value="ECO:0007669"/>
    <property type="project" value="UniProtKB-ARBA"/>
</dbReference>
<evidence type="ECO:0000256" key="1">
    <source>
        <dbReference type="ARBA" id="ARBA00001946"/>
    </source>
</evidence>
<dbReference type="InterPro" id="IPR023198">
    <property type="entry name" value="PGP-like_dom2"/>
</dbReference>
<evidence type="ECO:0000256" key="3">
    <source>
        <dbReference type="ARBA" id="ARBA00022801"/>
    </source>
</evidence>
<gene>
    <name evidence="6" type="ORF">DBT44_0009135</name>
    <name evidence="5" type="ORF">ODY61_08685</name>
</gene>
<sequence length="236" mass="27742">MTAKKLCLVWDLDDTLYQKSDIFKKANEKFKEVRRDFDPDQLDYQVFKRMSNLAYDRAAQGDYSNQEMWRDRIQLAMKEIGIQISDEEADHWQHLYSQSQATMSLSPKLEQVFYWLIDQGVPLGIITNGLSDRQWQKARYLDLGRWFSSNRIVVSGDIGIEKPDPRIFDYMKQIIGEDYDYWYIGDSYQHDIRGAHAAGWHSIWLNYHQQDQADSQADLSVNDEGQLQAAIENLLK</sequence>
<name>A0A1E9PL65_9LACT</name>
<dbReference type="InterPro" id="IPR036412">
    <property type="entry name" value="HAD-like_sf"/>
</dbReference>
<dbReference type="NCBIfam" id="TIGR01549">
    <property type="entry name" value="HAD-SF-IA-v1"/>
    <property type="match status" value="1"/>
</dbReference>
<dbReference type="GO" id="GO:0016791">
    <property type="term" value="F:phosphatase activity"/>
    <property type="evidence" value="ECO:0007669"/>
    <property type="project" value="TreeGrafter"/>
</dbReference>
<evidence type="ECO:0000313" key="8">
    <source>
        <dbReference type="Proteomes" id="UP001069047"/>
    </source>
</evidence>
<keyword evidence="7" id="KW-1185">Reference proteome</keyword>
<dbReference type="EMBL" id="CP145132">
    <property type="protein sequence ID" value="WWC54530.1"/>
    <property type="molecule type" value="Genomic_DNA"/>
</dbReference>
<dbReference type="SFLD" id="SFLDG01129">
    <property type="entry name" value="C1.5:_HAD__Beta-PGM__Phosphata"/>
    <property type="match status" value="1"/>
</dbReference>
<dbReference type="EMBL" id="JAOTMY010000006">
    <property type="protein sequence ID" value="MCY3088184.1"/>
    <property type="molecule type" value="Genomic_DNA"/>
</dbReference>
<dbReference type="InterPro" id="IPR051400">
    <property type="entry name" value="HAD-like_hydrolase"/>
</dbReference>
<dbReference type="Gene3D" id="1.10.150.240">
    <property type="entry name" value="Putative phosphatase, domain 2"/>
    <property type="match status" value="1"/>
</dbReference>
<proteinExistence type="predicted"/>
<dbReference type="Proteomes" id="UP000250354">
    <property type="component" value="Chromosome"/>
</dbReference>
<evidence type="ECO:0000256" key="2">
    <source>
        <dbReference type="ARBA" id="ARBA00022723"/>
    </source>
</evidence>
<accession>A0A1E9PL65</accession>
<dbReference type="GO" id="GO:0046872">
    <property type="term" value="F:metal ion binding"/>
    <property type="evidence" value="ECO:0007669"/>
    <property type="project" value="UniProtKB-KW"/>
</dbReference>
<dbReference type="Gene3D" id="3.40.50.1000">
    <property type="entry name" value="HAD superfamily/HAD-like"/>
    <property type="match status" value="1"/>
</dbReference>
<keyword evidence="4" id="KW-0460">Magnesium</keyword>
<dbReference type="SFLD" id="SFLDS00003">
    <property type="entry name" value="Haloacid_Dehalogenase"/>
    <property type="match status" value="1"/>
</dbReference>
<dbReference type="PRINTS" id="PR00413">
    <property type="entry name" value="HADHALOGNASE"/>
</dbReference>
<dbReference type="PANTHER" id="PTHR46470">
    <property type="entry name" value="N-ACYLNEURAMINATE-9-PHOSPHATASE"/>
    <property type="match status" value="1"/>
</dbReference>
<reference evidence="5" key="2">
    <citation type="submission" date="2022-09" db="EMBL/GenBank/DDBJ databases">
        <title>Aerococcus urinae taxonomy study.</title>
        <authorList>
            <person name="Christensen J."/>
            <person name="Senneby E."/>
        </authorList>
    </citation>
    <scope>NUCLEOTIDE SEQUENCE</scope>
    <source>
        <strain evidence="5">LUND-41-B12</strain>
    </source>
</reference>
<dbReference type="Proteomes" id="UP001069047">
    <property type="component" value="Unassembled WGS sequence"/>
</dbReference>